<name>A0A4R1HPA7_PSEEN</name>
<dbReference type="InterPro" id="IPR037069">
    <property type="entry name" value="AcylCoA_DH/ox_N_sf"/>
</dbReference>
<evidence type="ECO:0000256" key="2">
    <source>
        <dbReference type="ARBA" id="ARBA00009347"/>
    </source>
</evidence>
<feature type="domain" description="Acyl-CoA oxidase/dehydrogenase middle" evidence="9">
    <location>
        <begin position="160"/>
        <end position="260"/>
    </location>
</feature>
<dbReference type="Gene3D" id="1.10.540.10">
    <property type="entry name" value="Acyl-CoA dehydrogenase/oxidase, N-terminal domain"/>
    <property type="match status" value="1"/>
</dbReference>
<dbReference type="AlphaFoldDB" id="A0A4R1HPA7"/>
<evidence type="ECO:0000256" key="4">
    <source>
        <dbReference type="ARBA" id="ARBA00022827"/>
    </source>
</evidence>
<evidence type="ECO:0000313" key="11">
    <source>
        <dbReference type="EMBL" id="TCK22973.1"/>
    </source>
</evidence>
<proteinExistence type="inferred from homology"/>
<comment type="similarity">
    <text evidence="2 6">Belongs to the acyl-CoA dehydrogenase family.</text>
</comment>
<reference evidence="11 12" key="1">
    <citation type="submission" date="2019-03" db="EMBL/GenBank/DDBJ databases">
        <title>Sequencing the genomes of 1000 actinobacteria strains.</title>
        <authorList>
            <person name="Klenk H.-P."/>
        </authorList>
    </citation>
    <scope>NUCLEOTIDE SEQUENCE [LARGE SCALE GENOMIC DNA]</scope>
    <source>
        <strain evidence="11 12">DSM 44969</strain>
    </source>
</reference>
<dbReference type="Pfam" id="PF00441">
    <property type="entry name" value="Acyl-CoA_dh_1"/>
    <property type="match status" value="1"/>
</dbReference>
<dbReference type="GO" id="GO:0050660">
    <property type="term" value="F:flavin adenine dinucleotide binding"/>
    <property type="evidence" value="ECO:0007669"/>
    <property type="project" value="InterPro"/>
</dbReference>
<feature type="compositionally biased region" description="Low complexity" evidence="7">
    <location>
        <begin position="13"/>
        <end position="22"/>
    </location>
</feature>
<feature type="domain" description="Acyl-CoA dehydrogenase/oxidase C-terminal" evidence="8">
    <location>
        <begin position="274"/>
        <end position="423"/>
    </location>
</feature>
<evidence type="ECO:0000259" key="8">
    <source>
        <dbReference type="Pfam" id="PF00441"/>
    </source>
</evidence>
<dbReference type="InterPro" id="IPR009100">
    <property type="entry name" value="AcylCoA_DH/oxidase_NM_dom_sf"/>
</dbReference>
<evidence type="ECO:0000259" key="9">
    <source>
        <dbReference type="Pfam" id="PF02770"/>
    </source>
</evidence>
<evidence type="ECO:0000256" key="5">
    <source>
        <dbReference type="ARBA" id="ARBA00023002"/>
    </source>
</evidence>
<keyword evidence="5 6" id="KW-0560">Oxidoreductase</keyword>
<dbReference type="Gene3D" id="2.40.110.10">
    <property type="entry name" value="Butyryl-CoA Dehydrogenase, subunit A, domain 2"/>
    <property type="match status" value="1"/>
</dbReference>
<organism evidence="11 12">
    <name type="scientific">Pseudonocardia endophytica</name>
    <dbReference type="NCBI Taxonomy" id="401976"/>
    <lineage>
        <taxon>Bacteria</taxon>
        <taxon>Bacillati</taxon>
        <taxon>Actinomycetota</taxon>
        <taxon>Actinomycetes</taxon>
        <taxon>Pseudonocardiales</taxon>
        <taxon>Pseudonocardiaceae</taxon>
        <taxon>Pseudonocardia</taxon>
    </lineage>
</organism>
<dbReference type="InterPro" id="IPR013786">
    <property type="entry name" value="AcylCoA_DH/ox_N"/>
</dbReference>
<feature type="domain" description="Acyl-CoA dehydrogenase/oxidase N-terminal" evidence="10">
    <location>
        <begin position="47"/>
        <end position="156"/>
    </location>
</feature>
<dbReference type="FunFam" id="1.20.140.10:FF:000001">
    <property type="entry name" value="Acyl-CoA dehydrogenase"/>
    <property type="match status" value="1"/>
</dbReference>
<dbReference type="InterPro" id="IPR036250">
    <property type="entry name" value="AcylCo_DH-like_C"/>
</dbReference>
<evidence type="ECO:0000256" key="3">
    <source>
        <dbReference type="ARBA" id="ARBA00022630"/>
    </source>
</evidence>
<dbReference type="SUPFAM" id="SSF47203">
    <property type="entry name" value="Acyl-CoA dehydrogenase C-terminal domain-like"/>
    <property type="match status" value="1"/>
</dbReference>
<feature type="region of interest" description="Disordered" evidence="7">
    <location>
        <begin position="1"/>
        <end position="22"/>
    </location>
</feature>
<comment type="caution">
    <text evidence="11">The sequence shown here is derived from an EMBL/GenBank/DDBJ whole genome shotgun (WGS) entry which is preliminary data.</text>
</comment>
<keyword evidence="12" id="KW-1185">Reference proteome</keyword>
<dbReference type="Gene3D" id="1.20.140.10">
    <property type="entry name" value="Butyryl-CoA Dehydrogenase, subunit A, domain 3"/>
    <property type="match status" value="1"/>
</dbReference>
<gene>
    <name evidence="11" type="ORF">EV378_6984</name>
</gene>
<dbReference type="PANTHER" id="PTHR43884:SF12">
    <property type="entry name" value="ISOVALERYL-COA DEHYDROGENASE, MITOCHONDRIAL-RELATED"/>
    <property type="match status" value="1"/>
</dbReference>
<dbReference type="InterPro" id="IPR006089">
    <property type="entry name" value="Acyl-CoA_DH_CS"/>
</dbReference>
<dbReference type="Pfam" id="PF02770">
    <property type="entry name" value="Acyl-CoA_dh_M"/>
    <property type="match status" value="1"/>
</dbReference>
<evidence type="ECO:0000256" key="7">
    <source>
        <dbReference type="SAM" id="MobiDB-lite"/>
    </source>
</evidence>
<comment type="cofactor">
    <cofactor evidence="1 6">
        <name>FAD</name>
        <dbReference type="ChEBI" id="CHEBI:57692"/>
    </cofactor>
</comment>
<dbReference type="SUPFAM" id="SSF56645">
    <property type="entry name" value="Acyl-CoA dehydrogenase NM domain-like"/>
    <property type="match status" value="1"/>
</dbReference>
<evidence type="ECO:0000256" key="1">
    <source>
        <dbReference type="ARBA" id="ARBA00001974"/>
    </source>
</evidence>
<dbReference type="PROSITE" id="PS00072">
    <property type="entry name" value="ACYL_COA_DH_1"/>
    <property type="match status" value="1"/>
</dbReference>
<accession>A0A4R1HPA7</accession>
<dbReference type="GO" id="GO:0003995">
    <property type="term" value="F:acyl-CoA dehydrogenase activity"/>
    <property type="evidence" value="ECO:0007669"/>
    <property type="project" value="InterPro"/>
</dbReference>
<evidence type="ECO:0000313" key="12">
    <source>
        <dbReference type="Proteomes" id="UP000295560"/>
    </source>
</evidence>
<dbReference type="InterPro" id="IPR009075">
    <property type="entry name" value="AcylCo_DH/oxidase_C"/>
</dbReference>
<evidence type="ECO:0000259" key="10">
    <source>
        <dbReference type="Pfam" id="PF02771"/>
    </source>
</evidence>
<evidence type="ECO:0000256" key="6">
    <source>
        <dbReference type="RuleBase" id="RU362125"/>
    </source>
</evidence>
<keyword evidence="3 6" id="KW-0285">Flavoprotein</keyword>
<keyword evidence="4 6" id="KW-0274">FAD</keyword>
<dbReference type="EMBL" id="SMFZ01000002">
    <property type="protein sequence ID" value="TCK22973.1"/>
    <property type="molecule type" value="Genomic_DNA"/>
</dbReference>
<dbReference type="Proteomes" id="UP000295560">
    <property type="component" value="Unassembled WGS sequence"/>
</dbReference>
<protein>
    <submittedName>
        <fullName evidence="11">Alkylation response protein AidB-like acyl-CoA dehydrogenase</fullName>
    </submittedName>
</protein>
<dbReference type="Pfam" id="PF02771">
    <property type="entry name" value="Acyl-CoA_dh_N"/>
    <property type="match status" value="1"/>
</dbReference>
<dbReference type="PANTHER" id="PTHR43884">
    <property type="entry name" value="ACYL-COA DEHYDROGENASE"/>
    <property type="match status" value="1"/>
</dbReference>
<dbReference type="InterPro" id="IPR006091">
    <property type="entry name" value="Acyl-CoA_Oxase/DH_mid-dom"/>
</dbReference>
<sequence length="429" mass="46672">MHDESLVRRGGRRATAAGTVDTAGMSDSDAVEFLEPPIPVVPSPFHTAEREALQKQAREFAMGRVLPLAGELDPKKGEIPRELLDEMGELGYFGITVPSEYGGMGLGAFEYCMVAEELARAWMSVGSIIARAQGAGTGVADEDRRAELLRRSARGEWIGAIALSEPDAGSDLAAVGTRAERDGDEFVVTGHKRWTGNAKAADFIQVLVRTGDPEPGERRSAGLATIVVEKERDAFPPGITGTPIDKIGYHGFETWDLEFDGLRVPVANQLSAGGEGFQSTQAWLNIARVHTAARAVGLARAAVEDCIGYLQRRRQFEHPIGDFQAVRFTLATMAARVEQARSFYQHVAHRIDQGESCEREAAMVKLVATEMAAEVTGDGIQLHGGNGYTTEHQVERHWRDARLTTIFEGTSEIQRKIVADRLLPRSPLG</sequence>
<dbReference type="InterPro" id="IPR046373">
    <property type="entry name" value="Acyl-CoA_Oxase/DH_mid-dom_sf"/>
</dbReference>
<dbReference type="PROSITE" id="PS00073">
    <property type="entry name" value="ACYL_COA_DH_2"/>
    <property type="match status" value="1"/>
</dbReference>